<comment type="caution">
    <text evidence="10">The sequence shown here is derived from an EMBL/GenBank/DDBJ whole genome shotgun (WGS) entry which is preliminary data.</text>
</comment>
<keyword evidence="6" id="KW-0805">Transcription regulation</keyword>
<gene>
    <name evidence="10" type="ORF">KSP40_PGU009674</name>
</gene>
<reference evidence="10 11" key="1">
    <citation type="journal article" date="2022" name="Nat. Plants">
        <title>Genomes of leafy and leafless Platanthera orchids illuminate the evolution of mycoheterotrophy.</title>
        <authorList>
            <person name="Li M.H."/>
            <person name="Liu K.W."/>
            <person name="Li Z."/>
            <person name="Lu H.C."/>
            <person name="Ye Q.L."/>
            <person name="Zhang D."/>
            <person name="Wang J.Y."/>
            <person name="Li Y.F."/>
            <person name="Zhong Z.M."/>
            <person name="Liu X."/>
            <person name="Yu X."/>
            <person name="Liu D.K."/>
            <person name="Tu X.D."/>
            <person name="Liu B."/>
            <person name="Hao Y."/>
            <person name="Liao X.Y."/>
            <person name="Jiang Y.T."/>
            <person name="Sun W.H."/>
            <person name="Chen J."/>
            <person name="Chen Y.Q."/>
            <person name="Ai Y."/>
            <person name="Zhai J.W."/>
            <person name="Wu S.S."/>
            <person name="Zhou Z."/>
            <person name="Hsiao Y.Y."/>
            <person name="Wu W.L."/>
            <person name="Chen Y.Y."/>
            <person name="Lin Y.F."/>
            <person name="Hsu J.L."/>
            <person name="Li C.Y."/>
            <person name="Wang Z.W."/>
            <person name="Zhao X."/>
            <person name="Zhong W.Y."/>
            <person name="Ma X.K."/>
            <person name="Ma L."/>
            <person name="Huang J."/>
            <person name="Chen G.Z."/>
            <person name="Huang M.Z."/>
            <person name="Huang L."/>
            <person name="Peng D.H."/>
            <person name="Luo Y.B."/>
            <person name="Zou S.Q."/>
            <person name="Chen S.P."/>
            <person name="Lan S."/>
            <person name="Tsai W.C."/>
            <person name="Van de Peer Y."/>
            <person name="Liu Z.J."/>
        </authorList>
    </citation>
    <scope>NUCLEOTIDE SEQUENCE [LARGE SCALE GENOMIC DNA]</scope>
    <source>
        <strain evidence="10">Lor288</strain>
    </source>
</reference>
<keyword evidence="11" id="KW-1185">Reference proteome</keyword>
<dbReference type="PANTHER" id="PTHR31832:SF52">
    <property type="entry name" value="B-BOX ZINC FINGER PROTEIN 21"/>
    <property type="match status" value="1"/>
</dbReference>
<dbReference type="InterPro" id="IPR049808">
    <property type="entry name" value="CONSTANS-like_Bbox1"/>
</dbReference>
<keyword evidence="3" id="KW-0677">Repeat</keyword>
<evidence type="ECO:0000256" key="8">
    <source>
        <dbReference type="ARBA" id="ARBA00023242"/>
    </source>
</evidence>
<proteinExistence type="predicted"/>
<organism evidence="10 11">
    <name type="scientific">Platanthera guangdongensis</name>
    <dbReference type="NCBI Taxonomy" id="2320717"/>
    <lineage>
        <taxon>Eukaryota</taxon>
        <taxon>Viridiplantae</taxon>
        <taxon>Streptophyta</taxon>
        <taxon>Embryophyta</taxon>
        <taxon>Tracheophyta</taxon>
        <taxon>Spermatophyta</taxon>
        <taxon>Magnoliopsida</taxon>
        <taxon>Liliopsida</taxon>
        <taxon>Asparagales</taxon>
        <taxon>Orchidaceae</taxon>
        <taxon>Orchidoideae</taxon>
        <taxon>Orchideae</taxon>
        <taxon>Orchidinae</taxon>
        <taxon>Platanthera</taxon>
    </lineage>
</organism>
<dbReference type="Proteomes" id="UP001412067">
    <property type="component" value="Unassembled WGS sequence"/>
</dbReference>
<evidence type="ECO:0000256" key="7">
    <source>
        <dbReference type="ARBA" id="ARBA00023163"/>
    </source>
</evidence>
<dbReference type="EMBL" id="JBBWWR010000004">
    <property type="protein sequence ID" value="KAK8967659.1"/>
    <property type="molecule type" value="Genomic_DNA"/>
</dbReference>
<keyword evidence="4" id="KW-0863">Zinc-finger</keyword>
<evidence type="ECO:0000259" key="9">
    <source>
        <dbReference type="SMART" id="SM00336"/>
    </source>
</evidence>
<name>A0ABR2MVD8_9ASPA</name>
<dbReference type="CDD" id="cd19821">
    <property type="entry name" value="Bbox1_BBX-like"/>
    <property type="match status" value="1"/>
</dbReference>
<dbReference type="InterPro" id="IPR000315">
    <property type="entry name" value="Znf_B-box"/>
</dbReference>
<keyword evidence="7" id="KW-0804">Transcription</keyword>
<sequence>MQEGLRLGKREALRVGIHQTRSSTEFAGTGAVIIPWSGALLKGKLAGAISVRSSGVVPLAPPAQSLRLFRRLVGARCLAGALHIAMKLQCDVCGAKQAFILCCADEVVLCTGCNAHIHSTNKLAGKHHRFSLQFQRRVYGARIESISL</sequence>
<feature type="domain" description="B box-type" evidence="9">
    <location>
        <begin position="85"/>
        <end position="132"/>
    </location>
</feature>
<dbReference type="PANTHER" id="PTHR31832">
    <property type="entry name" value="B-BOX ZINC FINGER PROTEIN 22"/>
    <property type="match status" value="1"/>
</dbReference>
<protein>
    <submittedName>
        <fullName evidence="10">Salt tolerance-like protein</fullName>
    </submittedName>
</protein>
<evidence type="ECO:0000256" key="6">
    <source>
        <dbReference type="ARBA" id="ARBA00023015"/>
    </source>
</evidence>
<evidence type="ECO:0000256" key="2">
    <source>
        <dbReference type="ARBA" id="ARBA00022723"/>
    </source>
</evidence>
<evidence type="ECO:0000313" key="11">
    <source>
        <dbReference type="Proteomes" id="UP001412067"/>
    </source>
</evidence>
<dbReference type="InterPro" id="IPR051979">
    <property type="entry name" value="B-box_zinc_finger"/>
</dbReference>
<evidence type="ECO:0000313" key="10">
    <source>
        <dbReference type="EMBL" id="KAK8967659.1"/>
    </source>
</evidence>
<accession>A0ABR2MVD8</accession>
<keyword evidence="2" id="KW-0479">Metal-binding</keyword>
<evidence type="ECO:0000256" key="4">
    <source>
        <dbReference type="ARBA" id="ARBA00022771"/>
    </source>
</evidence>
<dbReference type="SMART" id="SM00336">
    <property type="entry name" value="BBOX"/>
    <property type="match status" value="1"/>
</dbReference>
<keyword evidence="5" id="KW-0862">Zinc</keyword>
<evidence type="ECO:0000256" key="1">
    <source>
        <dbReference type="ARBA" id="ARBA00004123"/>
    </source>
</evidence>
<keyword evidence="8" id="KW-0539">Nucleus</keyword>
<evidence type="ECO:0000256" key="5">
    <source>
        <dbReference type="ARBA" id="ARBA00022833"/>
    </source>
</evidence>
<comment type="subcellular location">
    <subcellularLocation>
        <location evidence="1">Nucleus</location>
    </subcellularLocation>
</comment>
<evidence type="ECO:0000256" key="3">
    <source>
        <dbReference type="ARBA" id="ARBA00022737"/>
    </source>
</evidence>